<dbReference type="SUPFAM" id="SSF50249">
    <property type="entry name" value="Nucleic acid-binding proteins"/>
    <property type="match status" value="1"/>
</dbReference>
<evidence type="ECO:0000313" key="2">
    <source>
        <dbReference type="Proteomes" id="UP000037393"/>
    </source>
</evidence>
<name>A0A0L0GLZ9_9ENTR</name>
<dbReference type="InterPro" id="IPR012340">
    <property type="entry name" value="NA-bd_OB-fold"/>
</dbReference>
<dbReference type="RefSeq" id="WP_049857979.1">
    <property type="nucleotide sequence ID" value="NZ_JNGI01000162.1"/>
</dbReference>
<organism evidence="1 2">
    <name type="scientific">Trabulsiella odontotermitis</name>
    <dbReference type="NCBI Taxonomy" id="379893"/>
    <lineage>
        <taxon>Bacteria</taxon>
        <taxon>Pseudomonadati</taxon>
        <taxon>Pseudomonadota</taxon>
        <taxon>Gammaproteobacteria</taxon>
        <taxon>Enterobacterales</taxon>
        <taxon>Enterobacteriaceae</taxon>
        <taxon>Trabulsiella</taxon>
    </lineage>
</organism>
<dbReference type="Gene3D" id="2.40.50.140">
    <property type="entry name" value="Nucleic acid-binding proteins"/>
    <property type="match status" value="1"/>
</dbReference>
<dbReference type="Pfam" id="PF10991">
    <property type="entry name" value="Enc34_ssDNA-bd"/>
    <property type="match status" value="1"/>
</dbReference>
<protein>
    <recommendedName>
        <fullName evidence="3">Phage protein</fullName>
    </recommendedName>
</protein>
<accession>A0A0L0GLZ9</accession>
<gene>
    <name evidence="1" type="ORF">GM31_07520</name>
</gene>
<dbReference type="EMBL" id="JNGI01000162">
    <property type="protein sequence ID" value="KNC89428.1"/>
    <property type="molecule type" value="Genomic_DNA"/>
</dbReference>
<dbReference type="Proteomes" id="UP000037393">
    <property type="component" value="Unassembled WGS sequence"/>
</dbReference>
<reference evidence="1 2" key="1">
    <citation type="journal article" date="2015" name="Appl. Environ. Microbiol.">
        <title>The Enterobacterium Trabulsiella odontotermitis Presents Novel Adaptations Related to Its Association with Fungus-Growing Termites.</title>
        <authorList>
            <person name="Sapountzis P."/>
            <person name="Gruntjes T."/>
            <person name="Otani S."/>
            <person name="Estevez J."/>
            <person name="da Costa R.R."/>
            <person name="Plunkett G.3rd."/>
            <person name="Perna N.T."/>
            <person name="Poulsen M."/>
        </authorList>
    </citation>
    <scope>NUCLEOTIDE SEQUENCE [LARGE SCALE GENOMIC DNA]</scope>
    <source>
        <strain evidence="1 2">12</strain>
    </source>
</reference>
<dbReference type="OrthoDB" id="8689960at2"/>
<dbReference type="AlphaFoldDB" id="A0A0L0GLZ9"/>
<evidence type="ECO:0000313" key="1">
    <source>
        <dbReference type="EMBL" id="KNC89428.1"/>
    </source>
</evidence>
<evidence type="ECO:0008006" key="3">
    <source>
        <dbReference type="Google" id="ProtNLM"/>
    </source>
</evidence>
<keyword evidence="2" id="KW-1185">Reference proteome</keyword>
<dbReference type="PATRIC" id="fig|379893.4.peg.1537"/>
<sequence>MKIKLNNVRLAFPALFEAKTVNGEGDPRFSAVFLMDPKHPQLDEICKALKQVAKEKWGEKWETIYSQLEKKLNLCLHDGDEKAEYEGFPGNFFLNAANKARPTVIDRDRTALIQADGRPYAGCFVNAVVDIWAQDNNFGKRINASLSGVQFLRDGDAFAGGGVAAPSDFDDISEGADADALI</sequence>
<proteinExistence type="predicted"/>
<comment type="caution">
    <text evidence="1">The sequence shown here is derived from an EMBL/GenBank/DDBJ whole genome shotgun (WGS) entry which is preliminary data.</text>
</comment>
<dbReference type="InterPro" id="IPR022595">
    <property type="entry name" value="Enc34_ssDNA-bd"/>
</dbReference>